<evidence type="ECO:0000313" key="4">
    <source>
        <dbReference type="EMBL" id="KAF5837365.1"/>
    </source>
</evidence>
<dbReference type="PANTHER" id="PTHR24416">
    <property type="entry name" value="TYROSINE-PROTEIN KINASE RECEPTOR"/>
    <property type="match status" value="1"/>
</dbReference>
<dbReference type="Gene3D" id="3.30.200.20">
    <property type="entry name" value="Phosphorylase Kinase, domain 1"/>
    <property type="match status" value="1"/>
</dbReference>
<evidence type="ECO:0000259" key="3">
    <source>
        <dbReference type="PROSITE" id="PS50011"/>
    </source>
</evidence>
<feature type="domain" description="Protein kinase" evidence="3">
    <location>
        <begin position="108"/>
        <end position="221"/>
    </location>
</feature>
<name>A0ABQ7GRZ0_DUNSA</name>
<dbReference type="PROSITE" id="PS50011">
    <property type="entry name" value="PROTEIN_KINASE_DOM"/>
    <property type="match status" value="1"/>
</dbReference>
<dbReference type="PROSITE" id="PS00107">
    <property type="entry name" value="PROTEIN_KINASE_ATP"/>
    <property type="match status" value="1"/>
</dbReference>
<dbReference type="InterPro" id="IPR017441">
    <property type="entry name" value="Protein_kinase_ATP_BS"/>
</dbReference>
<dbReference type="EMBL" id="MU069618">
    <property type="protein sequence ID" value="KAF5837365.1"/>
    <property type="molecule type" value="Genomic_DNA"/>
</dbReference>
<comment type="subcellular location">
    <subcellularLocation>
        <location evidence="1">Membrane</location>
        <topology evidence="1">Single-pass membrane protein</topology>
    </subcellularLocation>
</comment>
<evidence type="ECO:0000313" key="5">
    <source>
        <dbReference type="Proteomes" id="UP000815325"/>
    </source>
</evidence>
<dbReference type="Proteomes" id="UP000815325">
    <property type="component" value="Unassembled WGS sequence"/>
</dbReference>
<dbReference type="InterPro" id="IPR050122">
    <property type="entry name" value="RTK"/>
</dbReference>
<protein>
    <submittedName>
        <fullName evidence="4">Kinase-like domain-containing protein</fullName>
    </submittedName>
</protein>
<feature type="binding site" evidence="2">
    <location>
        <position position="145"/>
    </location>
    <ligand>
        <name>ATP</name>
        <dbReference type="ChEBI" id="CHEBI:30616"/>
    </ligand>
</feature>
<dbReference type="Pfam" id="PF07714">
    <property type="entry name" value="PK_Tyr_Ser-Thr"/>
    <property type="match status" value="1"/>
</dbReference>
<keyword evidence="2" id="KW-0547">Nucleotide-binding</keyword>
<accession>A0ABQ7GRZ0</accession>
<dbReference type="PANTHER" id="PTHR24416:SF604">
    <property type="entry name" value="RECEPTOR PROTEIN-TYROSINE KINASE"/>
    <property type="match status" value="1"/>
</dbReference>
<gene>
    <name evidence="4" type="ORF">DUNSADRAFT_4469</name>
</gene>
<evidence type="ECO:0000256" key="1">
    <source>
        <dbReference type="ARBA" id="ARBA00004167"/>
    </source>
</evidence>
<keyword evidence="2" id="KW-0067">ATP-binding</keyword>
<proteinExistence type="predicted"/>
<organism evidence="4 5">
    <name type="scientific">Dunaliella salina</name>
    <name type="common">Green alga</name>
    <name type="synonym">Protococcus salinus</name>
    <dbReference type="NCBI Taxonomy" id="3046"/>
    <lineage>
        <taxon>Eukaryota</taxon>
        <taxon>Viridiplantae</taxon>
        <taxon>Chlorophyta</taxon>
        <taxon>core chlorophytes</taxon>
        <taxon>Chlorophyceae</taxon>
        <taxon>CS clade</taxon>
        <taxon>Chlamydomonadales</taxon>
        <taxon>Dunaliellaceae</taxon>
        <taxon>Dunaliella</taxon>
    </lineage>
</organism>
<dbReference type="InterPro" id="IPR001245">
    <property type="entry name" value="Ser-Thr/Tyr_kinase_cat_dom"/>
</dbReference>
<dbReference type="InterPro" id="IPR000719">
    <property type="entry name" value="Prot_kinase_dom"/>
</dbReference>
<evidence type="ECO:0000256" key="2">
    <source>
        <dbReference type="PROSITE-ProRule" id="PRU10141"/>
    </source>
</evidence>
<reference evidence="4" key="1">
    <citation type="submission" date="2017-08" db="EMBL/GenBank/DDBJ databases">
        <authorList>
            <person name="Polle J.E."/>
            <person name="Barry K."/>
            <person name="Cushman J."/>
            <person name="Schmutz J."/>
            <person name="Tran D."/>
            <person name="Hathwaick L.T."/>
            <person name="Yim W.C."/>
            <person name="Jenkins J."/>
            <person name="Mckie-Krisberg Z.M."/>
            <person name="Prochnik S."/>
            <person name="Lindquist E."/>
            <person name="Dockter R.B."/>
            <person name="Adam C."/>
            <person name="Molina H."/>
            <person name="Bunkerborg J."/>
            <person name="Jin E."/>
            <person name="Buchheim M."/>
            <person name="Magnuson J."/>
        </authorList>
    </citation>
    <scope>NUCLEOTIDE SEQUENCE</scope>
    <source>
        <strain evidence="4">CCAP 19/18</strain>
    </source>
</reference>
<dbReference type="SUPFAM" id="SSF56112">
    <property type="entry name" value="Protein kinase-like (PK-like)"/>
    <property type="match status" value="1"/>
</dbReference>
<comment type="caution">
    <text evidence="4">The sequence shown here is derived from an EMBL/GenBank/DDBJ whole genome shotgun (WGS) entry which is preliminary data.</text>
</comment>
<keyword evidence="5" id="KW-1185">Reference proteome</keyword>
<sequence>MYDASRGFVGQAAAANQGVPVAELAVQRSKSPDPMCRSTSVLFEILADEDVDPEKAQERLDKAAQQHMALAGELESDKAALDEHLHHFTPESILHELLGDMFVHPRSLKYEKLLGEGAFAAVHLARLLPPDVPHRKSAGRPVAVKQLKPQVLQEPHDLKDFLMEVNVMRKLKHSNIVAILGIGASDLSSLDGMRGTMFVLMEAMTGGNLKLLVIRQMMSAK</sequence>
<dbReference type="InterPro" id="IPR011009">
    <property type="entry name" value="Kinase-like_dom_sf"/>
</dbReference>